<keyword evidence="1" id="KW-0472">Membrane</keyword>
<keyword evidence="1" id="KW-0812">Transmembrane</keyword>
<feature type="transmembrane region" description="Helical" evidence="1">
    <location>
        <begin position="21"/>
        <end position="40"/>
    </location>
</feature>
<name>A0A6J5SVI8_9CAUD</name>
<reference evidence="2" key="1">
    <citation type="submission" date="2020-05" db="EMBL/GenBank/DDBJ databases">
        <authorList>
            <person name="Chiriac C."/>
            <person name="Salcher M."/>
            <person name="Ghai R."/>
            <person name="Kavagutti S V."/>
        </authorList>
    </citation>
    <scope>NUCLEOTIDE SEQUENCE</scope>
</reference>
<evidence type="ECO:0000313" key="2">
    <source>
        <dbReference type="EMBL" id="CAB4218447.1"/>
    </source>
</evidence>
<accession>A0A6J5SVI8</accession>
<organism evidence="2">
    <name type="scientific">uncultured Caudovirales phage</name>
    <dbReference type="NCBI Taxonomy" id="2100421"/>
    <lineage>
        <taxon>Viruses</taxon>
        <taxon>Duplodnaviria</taxon>
        <taxon>Heunggongvirae</taxon>
        <taxon>Uroviricota</taxon>
        <taxon>Caudoviricetes</taxon>
        <taxon>Peduoviridae</taxon>
        <taxon>Maltschvirus</taxon>
        <taxon>Maltschvirus maltsch</taxon>
    </lineage>
</organism>
<protein>
    <submittedName>
        <fullName evidence="2">Uncharacterized protein</fullName>
    </submittedName>
</protein>
<proteinExistence type="predicted"/>
<sequence length="45" mass="5157">MKYTYSPSQEKMEKRRAAAMDFLAVLIYSAALTLCALAYFDILTF</sequence>
<evidence type="ECO:0000256" key="1">
    <source>
        <dbReference type="SAM" id="Phobius"/>
    </source>
</evidence>
<gene>
    <name evidence="2" type="ORF">UFOVP1610_30</name>
</gene>
<dbReference type="EMBL" id="LR797471">
    <property type="protein sequence ID" value="CAB4218447.1"/>
    <property type="molecule type" value="Genomic_DNA"/>
</dbReference>
<keyword evidence="1" id="KW-1133">Transmembrane helix</keyword>